<comment type="subcellular location">
    <subcellularLocation>
        <location evidence="1">Endomembrane system</location>
        <topology evidence="1">Peripheral membrane protein</topology>
    </subcellularLocation>
</comment>
<dbReference type="GO" id="GO:0046933">
    <property type="term" value="F:proton-transporting ATP synthase activity, rotational mechanism"/>
    <property type="evidence" value="ECO:0007669"/>
    <property type="project" value="InterPro"/>
</dbReference>
<dbReference type="RefSeq" id="WP_100253968.1">
    <property type="nucleotide sequence ID" value="NZ_CP024870.1"/>
</dbReference>
<dbReference type="PANTHER" id="PTHR13822">
    <property type="entry name" value="ATP SYNTHASE DELTA/EPSILON CHAIN"/>
    <property type="match status" value="1"/>
</dbReference>
<feature type="domain" description="ATP synthase F1 complex delta/epsilon subunit N-terminal" evidence="9">
    <location>
        <begin position="4"/>
        <end position="79"/>
    </location>
</feature>
<dbReference type="SUPFAM" id="SSF51344">
    <property type="entry name" value="Epsilon subunit of F1F0-ATP synthase N-terminal domain"/>
    <property type="match status" value="1"/>
</dbReference>
<keyword evidence="6 8" id="KW-0139">CF(1)</keyword>
<protein>
    <submittedName>
        <fullName evidence="10">F0F1 ATP synthase subunit epsilon</fullName>
    </submittedName>
</protein>
<organism evidence="10 11">
    <name type="scientific">Spiroplasma clarkii</name>
    <dbReference type="NCBI Taxonomy" id="2139"/>
    <lineage>
        <taxon>Bacteria</taxon>
        <taxon>Bacillati</taxon>
        <taxon>Mycoplasmatota</taxon>
        <taxon>Mollicutes</taxon>
        <taxon>Entomoplasmatales</taxon>
        <taxon>Spiroplasmataceae</taxon>
        <taxon>Spiroplasma</taxon>
    </lineage>
</organism>
<evidence type="ECO:0000256" key="2">
    <source>
        <dbReference type="ARBA" id="ARBA00005712"/>
    </source>
</evidence>
<comment type="subunit">
    <text evidence="8">F-type ATPases have 2 components, CF(1) - the catalytic core - and CF(0) - the membrane proton channel. CF(1) has five subunits: alpha(3), beta(3), gamma(1), delta(1), epsilon(1). CF(0) has three main subunits: a, b and c.</text>
</comment>
<dbReference type="Pfam" id="PF02823">
    <property type="entry name" value="ATP-synt_DE_N"/>
    <property type="match status" value="1"/>
</dbReference>
<sequence length="96" mass="10894">MSGLRLKIITPNGIYLDKEVEYVNTQTVAGDMTIYSRHASIVSTLKIGVVKYATDKGIQYVHVHRGLLRVNQNQVLILSQWLYLVDEKGKKTGEKF</sequence>
<keyword evidence="11" id="KW-1185">Reference proteome</keyword>
<name>A0A2K8KLP3_9MOLU</name>
<comment type="similarity">
    <text evidence="2 8">Belongs to the ATPase epsilon chain family.</text>
</comment>
<evidence type="ECO:0000256" key="5">
    <source>
        <dbReference type="ARBA" id="ARBA00023136"/>
    </source>
</evidence>
<dbReference type="InterPro" id="IPR036771">
    <property type="entry name" value="ATPsynth_dsu/esu_N"/>
</dbReference>
<dbReference type="EMBL" id="CP024870">
    <property type="protein sequence ID" value="ATX70404.1"/>
    <property type="molecule type" value="Genomic_DNA"/>
</dbReference>
<keyword evidence="3 8" id="KW-0813">Transport</keyword>
<proteinExistence type="inferred from homology"/>
<accession>A0A2K8KLP3</accession>
<evidence type="ECO:0000313" key="10">
    <source>
        <dbReference type="EMBL" id="ATX70404.1"/>
    </source>
</evidence>
<evidence type="ECO:0000256" key="6">
    <source>
        <dbReference type="ARBA" id="ARBA00023196"/>
    </source>
</evidence>
<reference evidence="10 11" key="1">
    <citation type="submission" date="2017-11" db="EMBL/GenBank/DDBJ databases">
        <title>Complete genome sequence of Spiroplasma clarkii CN-5 (DSM 19994).</title>
        <authorList>
            <person name="Tsai Y.-M."/>
            <person name="Chang A."/>
            <person name="Lo W.-S."/>
            <person name="Kuo C.-H."/>
        </authorList>
    </citation>
    <scope>NUCLEOTIDE SEQUENCE [LARGE SCALE GENOMIC DNA]</scope>
    <source>
        <strain evidence="10 11">CN-5</strain>
    </source>
</reference>
<dbReference type="Proteomes" id="UP000231179">
    <property type="component" value="Chromosome"/>
</dbReference>
<dbReference type="AlphaFoldDB" id="A0A2K8KLP3"/>
<dbReference type="NCBIfam" id="TIGR01216">
    <property type="entry name" value="ATP_synt_epsi"/>
    <property type="match status" value="1"/>
</dbReference>
<dbReference type="GO" id="GO:0045259">
    <property type="term" value="C:proton-transporting ATP synthase complex"/>
    <property type="evidence" value="ECO:0007669"/>
    <property type="project" value="UniProtKB-KW"/>
</dbReference>
<gene>
    <name evidence="10" type="primary">atpC</name>
    <name evidence="10" type="ORF">SCLAR_v1c00690</name>
</gene>
<evidence type="ECO:0000259" key="9">
    <source>
        <dbReference type="Pfam" id="PF02823"/>
    </source>
</evidence>
<keyword evidence="4 8" id="KW-0406">Ion transport</keyword>
<keyword evidence="7 8" id="KW-0066">ATP synthesis</keyword>
<dbReference type="InterPro" id="IPR020546">
    <property type="entry name" value="ATP_synth_F1_dsu/esu_N"/>
</dbReference>
<keyword evidence="5" id="KW-0472">Membrane</keyword>
<evidence type="ECO:0000256" key="1">
    <source>
        <dbReference type="ARBA" id="ARBA00004184"/>
    </source>
</evidence>
<evidence type="ECO:0000256" key="7">
    <source>
        <dbReference type="ARBA" id="ARBA00023310"/>
    </source>
</evidence>
<evidence type="ECO:0000256" key="4">
    <source>
        <dbReference type="ARBA" id="ARBA00023065"/>
    </source>
</evidence>
<dbReference type="InterPro" id="IPR001469">
    <property type="entry name" value="ATP_synth_F1_dsu/esu"/>
</dbReference>
<dbReference type="CDD" id="cd12152">
    <property type="entry name" value="F1-ATPase_delta"/>
    <property type="match status" value="1"/>
</dbReference>
<dbReference type="PANTHER" id="PTHR13822:SF10">
    <property type="entry name" value="ATP SYNTHASE EPSILON CHAIN, CHLOROPLASTIC"/>
    <property type="match status" value="1"/>
</dbReference>
<dbReference type="Gene3D" id="2.60.15.10">
    <property type="entry name" value="F0F1 ATP synthase delta/epsilon subunit, N-terminal"/>
    <property type="match status" value="1"/>
</dbReference>
<evidence type="ECO:0000313" key="11">
    <source>
        <dbReference type="Proteomes" id="UP000231179"/>
    </source>
</evidence>
<evidence type="ECO:0000256" key="3">
    <source>
        <dbReference type="ARBA" id="ARBA00022448"/>
    </source>
</evidence>
<evidence type="ECO:0000256" key="8">
    <source>
        <dbReference type="RuleBase" id="RU003656"/>
    </source>
</evidence>
<dbReference type="GO" id="GO:0012505">
    <property type="term" value="C:endomembrane system"/>
    <property type="evidence" value="ECO:0007669"/>
    <property type="project" value="UniProtKB-SubCell"/>
</dbReference>